<dbReference type="GO" id="GO:0005739">
    <property type="term" value="C:mitochondrion"/>
    <property type="evidence" value="ECO:0007669"/>
    <property type="project" value="TreeGrafter"/>
</dbReference>
<reference evidence="4" key="1">
    <citation type="submission" date="2020-03" db="EMBL/GenBank/DDBJ databases">
        <authorList>
            <person name="Chebbi M.A."/>
            <person name="Drezen J.M."/>
        </authorList>
    </citation>
    <scope>NUCLEOTIDE SEQUENCE</scope>
    <source>
        <tissue evidence="4">Whole body</tissue>
    </source>
</reference>
<dbReference type="OrthoDB" id="2129069at2759"/>
<proteinExistence type="inferred from homology"/>
<comment type="caution">
    <text evidence="4">The sequence shown here is derived from an EMBL/GenBank/DDBJ whole genome shotgun (WGS) entry which is preliminary data.</text>
</comment>
<keyword evidence="2" id="KW-0175">Coiled coil</keyword>
<sequence>MAVGVFPAFKLGVLFLKQISKPIAKLLVSQAKNHPVFRTYFIIPPAQFYHWAEVKAKMYVMNLGKPTKVAKLNEQMAIELGANLMGEVIIFTVAGGCLFFEYNRQSVKEANKEADRQAQVQKFTDDIQALHESSQEQEKQIKYLTTVVEELAKNPKQKINLEKLKPVETVAAGSDINSPDDLSRKSPDDKSVVHRALGYYEKDVKGTRS</sequence>
<keyword evidence="5" id="KW-1185">Reference proteome</keyword>
<dbReference type="Pfam" id="PF07047">
    <property type="entry name" value="OPA3"/>
    <property type="match status" value="1"/>
</dbReference>
<dbReference type="EMBL" id="JAAOIC020000048">
    <property type="protein sequence ID" value="KAG8036847.1"/>
    <property type="molecule type" value="Genomic_DNA"/>
</dbReference>
<accession>A0A8J5QYG2</accession>
<gene>
    <name evidence="4" type="ORF">G9C98_004169</name>
</gene>
<reference evidence="4" key="2">
    <citation type="submission" date="2021-04" db="EMBL/GenBank/DDBJ databases">
        <title>Genome-wide patterns of bracovirus chromosomal integration into multiple host tissues during parasitism.</title>
        <authorList>
            <person name="Chebbi M.A.C."/>
        </authorList>
    </citation>
    <scope>NUCLEOTIDE SEQUENCE</scope>
    <source>
        <tissue evidence="4">Whole body</tissue>
    </source>
</reference>
<dbReference type="GO" id="GO:0019216">
    <property type="term" value="P:regulation of lipid metabolic process"/>
    <property type="evidence" value="ECO:0007669"/>
    <property type="project" value="TreeGrafter"/>
</dbReference>
<comment type="similarity">
    <text evidence="1">Belongs to the OPA3 family.</text>
</comment>
<evidence type="ECO:0008006" key="6">
    <source>
        <dbReference type="Google" id="ProtNLM"/>
    </source>
</evidence>
<dbReference type="InterPro" id="IPR010754">
    <property type="entry name" value="OPA3-like"/>
</dbReference>
<evidence type="ECO:0000256" key="3">
    <source>
        <dbReference type="SAM" id="MobiDB-lite"/>
    </source>
</evidence>
<feature type="compositionally biased region" description="Basic and acidic residues" evidence="3">
    <location>
        <begin position="181"/>
        <end position="192"/>
    </location>
</feature>
<feature type="region of interest" description="Disordered" evidence="3">
    <location>
        <begin position="170"/>
        <end position="194"/>
    </location>
</feature>
<dbReference type="PANTHER" id="PTHR12499:SF0">
    <property type="entry name" value="OPTIC ATROPHY 3 PROTEIN"/>
    <property type="match status" value="1"/>
</dbReference>
<dbReference type="PANTHER" id="PTHR12499">
    <property type="entry name" value="OPTIC ATROPHY 3 PROTEIN OPA3"/>
    <property type="match status" value="1"/>
</dbReference>
<evidence type="ECO:0000256" key="1">
    <source>
        <dbReference type="ARBA" id="ARBA00007584"/>
    </source>
</evidence>
<protein>
    <recommendedName>
        <fullName evidence="6">OPA3-like protein CG13603</fullName>
    </recommendedName>
</protein>
<evidence type="ECO:0000313" key="5">
    <source>
        <dbReference type="Proteomes" id="UP000729913"/>
    </source>
</evidence>
<name>A0A8J5QYG2_9HYME</name>
<dbReference type="AlphaFoldDB" id="A0A8J5QYG2"/>
<evidence type="ECO:0000313" key="4">
    <source>
        <dbReference type="EMBL" id="KAG8036847.1"/>
    </source>
</evidence>
<evidence type="ECO:0000256" key="2">
    <source>
        <dbReference type="ARBA" id="ARBA00023054"/>
    </source>
</evidence>
<dbReference type="Proteomes" id="UP000729913">
    <property type="component" value="Unassembled WGS sequence"/>
</dbReference>
<organism evidence="4 5">
    <name type="scientific">Cotesia typhae</name>
    <dbReference type="NCBI Taxonomy" id="2053667"/>
    <lineage>
        <taxon>Eukaryota</taxon>
        <taxon>Metazoa</taxon>
        <taxon>Ecdysozoa</taxon>
        <taxon>Arthropoda</taxon>
        <taxon>Hexapoda</taxon>
        <taxon>Insecta</taxon>
        <taxon>Pterygota</taxon>
        <taxon>Neoptera</taxon>
        <taxon>Endopterygota</taxon>
        <taxon>Hymenoptera</taxon>
        <taxon>Apocrita</taxon>
        <taxon>Ichneumonoidea</taxon>
        <taxon>Braconidae</taxon>
        <taxon>Microgastrinae</taxon>
        <taxon>Cotesia</taxon>
    </lineage>
</organism>